<proteinExistence type="predicted"/>
<keyword evidence="2" id="KW-1185">Reference proteome</keyword>
<evidence type="ECO:0000313" key="1">
    <source>
        <dbReference type="EMBL" id="RDI20724.1"/>
    </source>
</evidence>
<dbReference type="AlphaFoldDB" id="A0A370F9V5"/>
<dbReference type="RefSeq" id="WP_114804234.1">
    <property type="nucleotide sequence ID" value="NZ_QQAV01000010.1"/>
</dbReference>
<accession>A0A370F9V5</accession>
<sequence>MPPLRTLTVTAESAAFILDCLAARPYREVAPLIEELSAQLRTQEATAHAQAAPAIVPAAPALAHAPDAAQA</sequence>
<evidence type="ECO:0000313" key="2">
    <source>
        <dbReference type="Proteomes" id="UP000255265"/>
    </source>
</evidence>
<name>A0A370F9V5_9BURK</name>
<gene>
    <name evidence="1" type="ORF">DFR41_110132</name>
</gene>
<dbReference type="EMBL" id="QQAV01000010">
    <property type="protein sequence ID" value="RDI20724.1"/>
    <property type="molecule type" value="Genomic_DNA"/>
</dbReference>
<dbReference type="Proteomes" id="UP000255265">
    <property type="component" value="Unassembled WGS sequence"/>
</dbReference>
<organism evidence="1 2">
    <name type="scientific">Pseudacidovorax intermedius</name>
    <dbReference type="NCBI Taxonomy" id="433924"/>
    <lineage>
        <taxon>Bacteria</taxon>
        <taxon>Pseudomonadati</taxon>
        <taxon>Pseudomonadota</taxon>
        <taxon>Betaproteobacteria</taxon>
        <taxon>Burkholderiales</taxon>
        <taxon>Comamonadaceae</taxon>
        <taxon>Pseudacidovorax</taxon>
    </lineage>
</organism>
<comment type="caution">
    <text evidence="1">The sequence shown here is derived from an EMBL/GenBank/DDBJ whole genome shotgun (WGS) entry which is preliminary data.</text>
</comment>
<protein>
    <submittedName>
        <fullName evidence="1">Uncharacterized protein</fullName>
    </submittedName>
</protein>
<reference evidence="1 2" key="1">
    <citation type="submission" date="2018-07" db="EMBL/GenBank/DDBJ databases">
        <title>Genomic Encyclopedia of Type Strains, Phase IV (KMG-IV): sequencing the most valuable type-strain genomes for metagenomic binning, comparative biology and taxonomic classification.</title>
        <authorList>
            <person name="Goeker M."/>
        </authorList>
    </citation>
    <scope>NUCLEOTIDE SEQUENCE [LARGE SCALE GENOMIC DNA]</scope>
    <source>
        <strain evidence="1 2">DSM 21352</strain>
    </source>
</reference>